<evidence type="ECO:0000313" key="1">
    <source>
        <dbReference type="EMBL" id="CAG7655470.1"/>
    </source>
</evidence>
<protein>
    <recommendedName>
        <fullName evidence="3">ComF family protein</fullName>
    </recommendedName>
</protein>
<dbReference type="PANTHER" id="PTHR47505">
    <property type="entry name" value="DNA UTILIZATION PROTEIN YHGH"/>
    <property type="match status" value="1"/>
</dbReference>
<evidence type="ECO:0008006" key="3">
    <source>
        <dbReference type="Google" id="ProtNLM"/>
    </source>
</evidence>
<organism evidence="1 2">
    <name type="scientific">Paenibacillus allorhizosphaerae</name>
    <dbReference type="NCBI Taxonomy" id="2849866"/>
    <lineage>
        <taxon>Bacteria</taxon>
        <taxon>Bacillati</taxon>
        <taxon>Bacillota</taxon>
        <taxon>Bacilli</taxon>
        <taxon>Bacillales</taxon>
        <taxon>Paenibacillaceae</taxon>
        <taxon>Paenibacillus</taxon>
    </lineage>
</organism>
<proteinExistence type="predicted"/>
<sequence>MHRCSEWFVQLEKLLSSSKQICLSCGAGYDRSKPLPVCSDCWAAIPWIGEVMCSRCGRYEVCTDCIRRENTYYTQNRSAVRYDDNMKEWLALHKYRGKERLRQVLGPMLLHAYHLHRHNPVDSTEREATVQWISFVPLSEERLQERGFNQARQLAEELGKLTGLPVISLLRRTRHTDKQSFKARAARLDDLKDVFEVDGDGLAYMNAMAVKLGKHRVYLIDDVYTTGSTLNECARTLRQKLDVEVYGISWAR</sequence>
<keyword evidence="2" id="KW-1185">Reference proteome</keyword>
<accession>A0ABM8VRP5</accession>
<evidence type="ECO:0000313" key="2">
    <source>
        <dbReference type="Proteomes" id="UP000730618"/>
    </source>
</evidence>
<dbReference type="CDD" id="cd06223">
    <property type="entry name" value="PRTases_typeI"/>
    <property type="match status" value="1"/>
</dbReference>
<dbReference type="InterPro" id="IPR000836">
    <property type="entry name" value="PRTase_dom"/>
</dbReference>
<dbReference type="InterPro" id="IPR051910">
    <property type="entry name" value="ComF/GntX_DNA_util-trans"/>
</dbReference>
<reference evidence="1 2" key="1">
    <citation type="submission" date="2021-06" db="EMBL/GenBank/DDBJ databases">
        <authorList>
            <person name="Criscuolo A."/>
        </authorList>
    </citation>
    <scope>NUCLEOTIDE SEQUENCE [LARGE SCALE GENOMIC DNA]</scope>
    <source>
        <strain evidence="2">CIP 111802</strain>
    </source>
</reference>
<name>A0ABM8VRP5_9BACL</name>
<gene>
    <name evidence="1" type="ORF">PAECIP111802_06116</name>
</gene>
<comment type="caution">
    <text evidence="1">The sequence shown here is derived from an EMBL/GenBank/DDBJ whole genome shotgun (WGS) entry which is preliminary data.</text>
</comment>
<dbReference type="PANTHER" id="PTHR47505:SF1">
    <property type="entry name" value="DNA UTILIZATION PROTEIN YHGH"/>
    <property type="match status" value="1"/>
</dbReference>
<dbReference type="Proteomes" id="UP000730618">
    <property type="component" value="Unassembled WGS sequence"/>
</dbReference>
<dbReference type="EMBL" id="CAJVCE010000026">
    <property type="protein sequence ID" value="CAG7655470.1"/>
    <property type="molecule type" value="Genomic_DNA"/>
</dbReference>